<dbReference type="EMBL" id="VSSQ01133743">
    <property type="protein sequence ID" value="MPN59583.1"/>
    <property type="molecule type" value="Genomic_DNA"/>
</dbReference>
<proteinExistence type="predicted"/>
<protein>
    <submittedName>
        <fullName evidence="1">Uncharacterized protein</fullName>
    </submittedName>
</protein>
<reference evidence="1" key="1">
    <citation type="submission" date="2019-08" db="EMBL/GenBank/DDBJ databases">
        <authorList>
            <person name="Kucharzyk K."/>
            <person name="Murdoch R.W."/>
            <person name="Higgins S."/>
            <person name="Loffler F."/>
        </authorList>
    </citation>
    <scope>NUCLEOTIDE SEQUENCE</scope>
</reference>
<dbReference type="AlphaFoldDB" id="A0A645JIX5"/>
<accession>A0A645JIX5</accession>
<evidence type="ECO:0000313" key="1">
    <source>
        <dbReference type="EMBL" id="MPN59583.1"/>
    </source>
</evidence>
<comment type="caution">
    <text evidence="1">The sequence shown here is derived from an EMBL/GenBank/DDBJ whole genome shotgun (WGS) entry which is preliminary data.</text>
</comment>
<name>A0A645JIX5_9ZZZZ</name>
<gene>
    <name evidence="1" type="ORF">SDC9_207304</name>
</gene>
<organism evidence="1">
    <name type="scientific">bioreactor metagenome</name>
    <dbReference type="NCBI Taxonomy" id="1076179"/>
    <lineage>
        <taxon>unclassified sequences</taxon>
        <taxon>metagenomes</taxon>
        <taxon>ecological metagenomes</taxon>
    </lineage>
</organism>
<sequence>MFRMFCMKIIIFGMFFYKEERNFQDEGLGGDRAKRFRFPKNQIPCEQRKVFYSLCNR</sequence>